<dbReference type="GO" id="GO:0008097">
    <property type="term" value="F:5S rRNA binding"/>
    <property type="evidence" value="ECO:0007669"/>
    <property type="project" value="InterPro"/>
</dbReference>
<evidence type="ECO:0000256" key="4">
    <source>
        <dbReference type="ARBA" id="ARBA00023274"/>
    </source>
</evidence>
<comment type="caution">
    <text evidence="9">The sequence shown here is derived from an EMBL/GenBank/DDBJ whole genome shotgun (WGS) entry which is preliminary data.</text>
</comment>
<dbReference type="InterPro" id="IPR020057">
    <property type="entry name" value="Ribosomal_bL25_b-dom"/>
</dbReference>
<dbReference type="Gene3D" id="2.40.240.10">
    <property type="entry name" value="Ribosomal Protein L25, Chain P"/>
    <property type="match status" value="1"/>
</dbReference>
<evidence type="ECO:0000256" key="6">
    <source>
        <dbReference type="SAM" id="MobiDB-lite"/>
    </source>
</evidence>
<keyword evidence="3 5" id="KW-0689">Ribosomal protein</keyword>
<dbReference type="NCBIfam" id="TIGR00731">
    <property type="entry name" value="bL25_bact_ctc"/>
    <property type="match status" value="1"/>
</dbReference>
<keyword evidence="2 5" id="KW-0694">RNA-binding</keyword>
<keyword evidence="10" id="KW-1185">Reference proteome</keyword>
<dbReference type="eggNOG" id="COG1825">
    <property type="taxonomic scope" value="Bacteria"/>
</dbReference>
<protein>
    <recommendedName>
        <fullName evidence="5">Large ribosomal subunit protein bL25</fullName>
    </recommendedName>
    <alternativeName>
        <fullName evidence="5">General stress protein CTC</fullName>
    </alternativeName>
</protein>
<dbReference type="InterPro" id="IPR011035">
    <property type="entry name" value="Ribosomal_bL25/Gln-tRNA_synth"/>
</dbReference>
<dbReference type="InterPro" id="IPR001021">
    <property type="entry name" value="Ribosomal_bL25_long"/>
</dbReference>
<keyword evidence="1 5" id="KW-0699">rRNA-binding</keyword>
<dbReference type="NCBIfam" id="NF004133">
    <property type="entry name" value="PRK05618.2-4"/>
    <property type="match status" value="1"/>
</dbReference>
<evidence type="ECO:0000313" key="10">
    <source>
        <dbReference type="Proteomes" id="UP000016511"/>
    </source>
</evidence>
<sequence length="238" mass="25735">MGKVDNDVATNLTVGGEYNMAMELQAQKRQVGPRSMLTELRSKGKIPAVLYGSDVESESIAIEESHFQQLVNQQGLNHVIKLNVDGKPLNVMIKDLQSDPLKNKVLHLDFGTINMNEKTDTSVFIVLQGEAEGVKNGGVLQHTLRELNISCLPDKIPDSITYNIEKLVVGDTITVADLTVSGDIEILDSPDTVVLTIVPPQAEPVEGMAGEEAETEAGIAETNDEENSSGDAEPNKNE</sequence>
<dbReference type="InterPro" id="IPR029751">
    <property type="entry name" value="Ribosomal_L25_dom"/>
</dbReference>
<dbReference type="PANTHER" id="PTHR33284:SF1">
    <property type="entry name" value="RIBOSOMAL PROTEIN L25_GLN-TRNA SYNTHETASE, ANTI-CODON-BINDING DOMAIN-CONTAINING PROTEIN"/>
    <property type="match status" value="1"/>
</dbReference>
<dbReference type="STRING" id="649747.HMPREF0083_03157"/>
<feature type="region of interest" description="Disordered" evidence="6">
    <location>
        <begin position="202"/>
        <end position="238"/>
    </location>
</feature>
<name>U1X1E0_ANEAE</name>
<evidence type="ECO:0000256" key="1">
    <source>
        <dbReference type="ARBA" id="ARBA00022730"/>
    </source>
</evidence>
<accession>U1X1E0</accession>
<dbReference type="GO" id="GO:0006412">
    <property type="term" value="P:translation"/>
    <property type="evidence" value="ECO:0007669"/>
    <property type="project" value="UniProtKB-UniRule"/>
</dbReference>
<dbReference type="PATRIC" id="fig|649747.3.peg.2856"/>
<dbReference type="GO" id="GO:0003735">
    <property type="term" value="F:structural constituent of ribosome"/>
    <property type="evidence" value="ECO:0007669"/>
    <property type="project" value="InterPro"/>
</dbReference>
<dbReference type="HOGENOM" id="CLU_075939_2_1_9"/>
<evidence type="ECO:0000256" key="2">
    <source>
        <dbReference type="ARBA" id="ARBA00022884"/>
    </source>
</evidence>
<comment type="subunit">
    <text evidence="5">Part of the 50S ribosomal subunit; part of the 5S rRNA/L5/L18/L25 subcomplex. Contacts the 5S rRNA. Binds to the 5S rRNA independently of L5 and L18.</text>
</comment>
<evidence type="ECO:0000313" key="9">
    <source>
        <dbReference type="EMBL" id="ERI08770.1"/>
    </source>
</evidence>
<dbReference type="InterPro" id="IPR020056">
    <property type="entry name" value="Rbsml_bL25/Gln-tRNA_synth_N"/>
</dbReference>
<gene>
    <name evidence="5" type="primary">rplY</name>
    <name evidence="5" type="synonym">ctc</name>
    <name evidence="9" type="ORF">HMPREF0083_03157</name>
</gene>
<comment type="function">
    <text evidence="5">This is one of the proteins that binds to the 5S RNA in the ribosome where it forms part of the central protuberance.</text>
</comment>
<dbReference type="HAMAP" id="MF_01334">
    <property type="entry name" value="Ribosomal_bL25_CTC"/>
    <property type="match status" value="1"/>
</dbReference>
<keyword evidence="4 5" id="KW-0687">Ribonucleoprotein</keyword>
<dbReference type="Proteomes" id="UP000016511">
    <property type="component" value="Unassembled WGS sequence"/>
</dbReference>
<evidence type="ECO:0000259" key="7">
    <source>
        <dbReference type="Pfam" id="PF01386"/>
    </source>
</evidence>
<feature type="domain" description="Large ribosomal subunit protein bL25 beta" evidence="8">
    <location>
        <begin position="119"/>
        <end position="201"/>
    </location>
</feature>
<reference evidence="9 10" key="1">
    <citation type="submission" date="2013-08" db="EMBL/GenBank/DDBJ databases">
        <authorList>
            <person name="Weinstock G."/>
            <person name="Sodergren E."/>
            <person name="Wylie T."/>
            <person name="Fulton L."/>
            <person name="Fulton R."/>
            <person name="Fronick C."/>
            <person name="O'Laughlin M."/>
            <person name="Godfrey J."/>
            <person name="Miner T."/>
            <person name="Herter B."/>
            <person name="Appelbaum E."/>
            <person name="Cordes M."/>
            <person name="Lek S."/>
            <person name="Wollam A."/>
            <person name="Pepin K.H."/>
            <person name="Palsikar V.B."/>
            <person name="Mitreva M."/>
            <person name="Wilson R.K."/>
        </authorList>
    </citation>
    <scope>NUCLEOTIDE SEQUENCE [LARGE SCALE GENOMIC DNA]</scope>
    <source>
        <strain evidence="9 10">ATCC 12856</strain>
    </source>
</reference>
<dbReference type="GO" id="GO:0022625">
    <property type="term" value="C:cytosolic large ribosomal subunit"/>
    <property type="evidence" value="ECO:0007669"/>
    <property type="project" value="TreeGrafter"/>
</dbReference>
<dbReference type="EMBL" id="AWSJ01000190">
    <property type="protein sequence ID" value="ERI08770.1"/>
    <property type="molecule type" value="Genomic_DNA"/>
</dbReference>
<dbReference type="InterPro" id="IPR037121">
    <property type="entry name" value="Ribosomal_bL25_C"/>
</dbReference>
<evidence type="ECO:0000256" key="3">
    <source>
        <dbReference type="ARBA" id="ARBA00022980"/>
    </source>
</evidence>
<dbReference type="InterPro" id="IPR020930">
    <property type="entry name" value="Ribosomal_uL5_bac-type"/>
</dbReference>
<comment type="similarity">
    <text evidence="5">Belongs to the bacterial ribosomal protein bL25 family. CTC subfamily.</text>
</comment>
<feature type="domain" description="Large ribosomal subunit protein bL25 L25" evidence="7">
    <location>
        <begin position="24"/>
        <end position="110"/>
    </location>
</feature>
<evidence type="ECO:0000256" key="5">
    <source>
        <dbReference type="HAMAP-Rule" id="MF_01334"/>
    </source>
</evidence>
<organism evidence="9 10">
    <name type="scientific">Aneurinibacillus aneurinilyticus ATCC 12856</name>
    <dbReference type="NCBI Taxonomy" id="649747"/>
    <lineage>
        <taxon>Bacteria</taxon>
        <taxon>Bacillati</taxon>
        <taxon>Bacillota</taxon>
        <taxon>Bacilli</taxon>
        <taxon>Bacillales</taxon>
        <taxon>Paenibacillaceae</taxon>
        <taxon>Aneurinibacillus group</taxon>
        <taxon>Aneurinibacillus</taxon>
    </lineage>
</organism>
<evidence type="ECO:0000259" key="8">
    <source>
        <dbReference type="Pfam" id="PF14693"/>
    </source>
</evidence>
<proteinExistence type="inferred from homology"/>
<dbReference type="AlphaFoldDB" id="U1X1E0"/>
<dbReference type="SUPFAM" id="SSF50715">
    <property type="entry name" value="Ribosomal protein L25-like"/>
    <property type="match status" value="1"/>
</dbReference>
<dbReference type="Gene3D" id="2.170.120.20">
    <property type="entry name" value="Ribosomal protein L25, beta domain"/>
    <property type="match status" value="1"/>
</dbReference>
<dbReference type="Pfam" id="PF14693">
    <property type="entry name" value="Ribosomal_TL5_C"/>
    <property type="match status" value="1"/>
</dbReference>
<dbReference type="Pfam" id="PF01386">
    <property type="entry name" value="Ribosomal_L25p"/>
    <property type="match status" value="1"/>
</dbReference>
<dbReference type="CDD" id="cd00495">
    <property type="entry name" value="Ribosomal_L25_TL5_CTC"/>
    <property type="match status" value="1"/>
</dbReference>
<dbReference type="PANTHER" id="PTHR33284">
    <property type="entry name" value="RIBOSOMAL PROTEIN L25/GLN-TRNA SYNTHETASE, ANTI-CODON-BINDING DOMAIN-CONTAINING PROTEIN"/>
    <property type="match status" value="1"/>
</dbReference>